<dbReference type="EMBL" id="LT906454">
    <property type="protein sequence ID" value="SNV41725.1"/>
    <property type="molecule type" value="Genomic_DNA"/>
</dbReference>
<protein>
    <submittedName>
        <fullName evidence="2">Clostridial hydrophobic W</fullName>
    </submittedName>
</protein>
<dbReference type="Proteomes" id="UP000215144">
    <property type="component" value="Chromosome 1"/>
</dbReference>
<dbReference type="InterPro" id="IPR006637">
    <property type="entry name" value="ChW"/>
</dbReference>
<organism evidence="2 3">
    <name type="scientific">Streptococcus acidominimus</name>
    <dbReference type="NCBI Taxonomy" id="1326"/>
    <lineage>
        <taxon>Bacteria</taxon>
        <taxon>Bacillati</taxon>
        <taxon>Bacillota</taxon>
        <taxon>Bacilli</taxon>
        <taxon>Lactobacillales</taxon>
        <taxon>Streptococcaceae</taxon>
        <taxon>Streptococcus</taxon>
    </lineage>
</organism>
<feature type="domain" description="Peptidase C39-like" evidence="1">
    <location>
        <begin position="231"/>
        <end position="334"/>
    </location>
</feature>
<dbReference type="SMART" id="SM00728">
    <property type="entry name" value="ChW"/>
    <property type="match status" value="4"/>
</dbReference>
<evidence type="ECO:0000259" key="1">
    <source>
        <dbReference type="Pfam" id="PF13529"/>
    </source>
</evidence>
<dbReference type="Pfam" id="PF07538">
    <property type="entry name" value="ChW"/>
    <property type="match status" value="4"/>
</dbReference>
<name>A0A239X4U6_STRAI</name>
<proteinExistence type="predicted"/>
<dbReference type="Pfam" id="PF13529">
    <property type="entry name" value="Peptidase_C39_2"/>
    <property type="match status" value="1"/>
</dbReference>
<gene>
    <name evidence="2" type="ORF">SAMEA4504048_01391</name>
</gene>
<dbReference type="InterPro" id="IPR039564">
    <property type="entry name" value="Peptidase_C39-like"/>
</dbReference>
<sequence length="335" mass="36809">MQLTRELAAHFDLYYRAHIQDYGWLGWAKNGSNAGTEGLSKRLEALEIQLLPKGSVFSGDMSRSFIKKGSQIASVLYRTYIENQGWQSEVKDGNLSGTTGRNQQIESLGIRLNSDYLGSIVYQSHVQNVGWTTGVSNGTSSGQGGSHRQLEAVKVSLVGEISRYYDVYYRVHSQQKGWLGWTKNGLAAGTEGLSLGVEGIEVTLVKKGEKAPGTTANPFVKQVASPKNYPMPYFNQRDPRWVNKYYGRYTMGDTGCVPTVLAMIYSSIEEKLVLPTDVASWLYKNTTAFNKIGGGTYAHGIGASLKSRGYGYEVQKSVADLENTLKMGHPVMAAV</sequence>
<evidence type="ECO:0000313" key="3">
    <source>
        <dbReference type="Proteomes" id="UP000215144"/>
    </source>
</evidence>
<reference evidence="2 3" key="1">
    <citation type="submission" date="2017-06" db="EMBL/GenBank/DDBJ databases">
        <authorList>
            <consortium name="Pathogen Informatics"/>
        </authorList>
    </citation>
    <scope>NUCLEOTIDE SEQUENCE [LARGE SCALE GENOMIC DNA]</scope>
    <source>
        <strain evidence="2 3">NCTC11291</strain>
    </source>
</reference>
<evidence type="ECO:0000313" key="2">
    <source>
        <dbReference type="EMBL" id="SNV41725.1"/>
    </source>
</evidence>
<accession>A0A239X4U6</accession>
<dbReference type="AlphaFoldDB" id="A0A239X4U6"/>
<dbReference type="KEGG" id="saco:SAME_01391"/>